<name>A0A937FV11_9BACT</name>
<feature type="domain" description="Peptidase M56" evidence="4">
    <location>
        <begin position="26"/>
        <end position="260"/>
    </location>
</feature>
<evidence type="ECO:0000256" key="1">
    <source>
        <dbReference type="ARBA" id="ARBA00022729"/>
    </source>
</evidence>
<dbReference type="InterPro" id="IPR008756">
    <property type="entry name" value="Peptidase_M56"/>
</dbReference>
<comment type="caution">
    <text evidence="5">The sequence shown here is derived from an EMBL/GenBank/DDBJ whole genome shotgun (WGS) entry which is preliminary data.</text>
</comment>
<feature type="domain" description="M23ase beta-sheet core" evidence="3">
    <location>
        <begin position="343"/>
        <end position="437"/>
    </location>
</feature>
<dbReference type="AlphaFoldDB" id="A0A937FV11"/>
<dbReference type="RefSeq" id="WP_202854271.1">
    <property type="nucleotide sequence ID" value="NZ_JAEUGD010000001.1"/>
</dbReference>
<keyword evidence="6" id="KW-1185">Reference proteome</keyword>
<evidence type="ECO:0000313" key="5">
    <source>
        <dbReference type="EMBL" id="MBL6444726.1"/>
    </source>
</evidence>
<dbReference type="SUPFAM" id="SSF51261">
    <property type="entry name" value="Duplicated hybrid motif"/>
    <property type="match status" value="1"/>
</dbReference>
<dbReference type="PANTHER" id="PTHR21666:SF289">
    <property type="entry name" value="L-ALA--D-GLU ENDOPEPTIDASE"/>
    <property type="match status" value="1"/>
</dbReference>
<dbReference type="InterPro" id="IPR050570">
    <property type="entry name" value="Cell_wall_metabolism_enzyme"/>
</dbReference>
<dbReference type="EMBL" id="JAEUGD010000001">
    <property type="protein sequence ID" value="MBL6444726.1"/>
    <property type="molecule type" value="Genomic_DNA"/>
</dbReference>
<dbReference type="InterPro" id="IPR011055">
    <property type="entry name" value="Dup_hybrid_motif"/>
</dbReference>
<evidence type="ECO:0000256" key="2">
    <source>
        <dbReference type="SAM" id="Phobius"/>
    </source>
</evidence>
<evidence type="ECO:0000259" key="3">
    <source>
        <dbReference type="Pfam" id="PF01551"/>
    </source>
</evidence>
<dbReference type="GO" id="GO:0004222">
    <property type="term" value="F:metalloendopeptidase activity"/>
    <property type="evidence" value="ECO:0007669"/>
    <property type="project" value="TreeGrafter"/>
</dbReference>
<dbReference type="Pfam" id="PF05569">
    <property type="entry name" value="Peptidase_M56"/>
    <property type="match status" value="1"/>
</dbReference>
<evidence type="ECO:0000259" key="4">
    <source>
        <dbReference type="Pfam" id="PF05569"/>
    </source>
</evidence>
<feature type="transmembrane region" description="Helical" evidence="2">
    <location>
        <begin position="180"/>
        <end position="202"/>
    </location>
</feature>
<organism evidence="5 6">
    <name type="scientific">Fulvivirga marina</name>
    <dbReference type="NCBI Taxonomy" id="2494733"/>
    <lineage>
        <taxon>Bacteria</taxon>
        <taxon>Pseudomonadati</taxon>
        <taxon>Bacteroidota</taxon>
        <taxon>Cytophagia</taxon>
        <taxon>Cytophagales</taxon>
        <taxon>Fulvivirgaceae</taxon>
        <taxon>Fulvivirga</taxon>
    </lineage>
</organism>
<reference evidence="5" key="1">
    <citation type="submission" date="2021-01" db="EMBL/GenBank/DDBJ databases">
        <title>Fulvivirga kasyanovii gen. nov., sp nov., a novel member of the phylum Bacteroidetes isolated from seawater in a mussel farm.</title>
        <authorList>
            <person name="Zhao L.-H."/>
            <person name="Wang Z.-J."/>
        </authorList>
    </citation>
    <scope>NUCLEOTIDE SEQUENCE</scope>
    <source>
        <strain evidence="5">29W222</strain>
    </source>
</reference>
<gene>
    <name evidence="5" type="ORF">JMN32_00290</name>
</gene>
<keyword evidence="2" id="KW-1133">Transmembrane helix</keyword>
<keyword evidence="1" id="KW-0732">Signal</keyword>
<keyword evidence="2" id="KW-0472">Membrane</keyword>
<accession>A0A937FV11</accession>
<dbReference type="Proteomes" id="UP000614216">
    <property type="component" value="Unassembled WGS sequence"/>
</dbReference>
<dbReference type="FunFam" id="2.70.70.10:FF:000006">
    <property type="entry name" value="M23 family peptidase"/>
    <property type="match status" value="1"/>
</dbReference>
<dbReference type="CDD" id="cd12797">
    <property type="entry name" value="M23_peptidase"/>
    <property type="match status" value="1"/>
</dbReference>
<feature type="transmembrane region" description="Helical" evidence="2">
    <location>
        <begin position="6"/>
        <end position="22"/>
    </location>
</feature>
<sequence>MVFYLILASTGLLGFWLYYFVVLRRTTFFNLNRWYLFGALIFCLLVPLTRHFVDVKGSVGAENESALESYASEILITVDTLQNRIVSVQQTTTTKIPWLSTLYFIVCGFFLIRFIWSFVSVGRLAKGCEEVELAKFKVYRSPHIDQPFSLFNRVFIPKKWDSVPQEILYHELEHVEKRHFIDVIMLELVTILFWFNPIIYIYKKSVRLNLEYLADRAVLSRCVDPLKYQSLLISNALESSIKSPITTHFATPLKNRITMMKKQKTQNWMRIALLGAIPMAAGLVAMNTRAELRAPLEESITPIVAVIETDTRPSGFPLDKEELLKVTSEFGIRMHPLLKEEKLHSGIDLTAKKGTPVYATADGEVVISTNVKDRGNYIQIRHSEIYQTQYTHLQKMESQVGDQVKKGQVIGYVGNSGQSTGPHLHYEVHENGKPVDPRLFME</sequence>
<keyword evidence="2" id="KW-0812">Transmembrane</keyword>
<feature type="transmembrane region" description="Helical" evidence="2">
    <location>
        <begin position="96"/>
        <end position="116"/>
    </location>
</feature>
<protein>
    <submittedName>
        <fullName evidence="5">Peptidoglycan DD-metalloendopeptidase family protein</fullName>
    </submittedName>
</protein>
<dbReference type="Gene3D" id="2.70.70.10">
    <property type="entry name" value="Glucose Permease (Domain IIA)"/>
    <property type="match status" value="1"/>
</dbReference>
<evidence type="ECO:0000313" key="6">
    <source>
        <dbReference type="Proteomes" id="UP000614216"/>
    </source>
</evidence>
<feature type="transmembrane region" description="Helical" evidence="2">
    <location>
        <begin position="268"/>
        <end position="286"/>
    </location>
</feature>
<dbReference type="PANTHER" id="PTHR21666">
    <property type="entry name" value="PEPTIDASE-RELATED"/>
    <property type="match status" value="1"/>
</dbReference>
<feature type="transmembrane region" description="Helical" evidence="2">
    <location>
        <begin position="34"/>
        <end position="53"/>
    </location>
</feature>
<proteinExistence type="predicted"/>
<dbReference type="Pfam" id="PF01551">
    <property type="entry name" value="Peptidase_M23"/>
    <property type="match status" value="1"/>
</dbReference>
<dbReference type="InterPro" id="IPR016047">
    <property type="entry name" value="M23ase_b-sheet_dom"/>
</dbReference>
<dbReference type="CDD" id="cd07341">
    <property type="entry name" value="M56_BlaR1_MecR1_like"/>
    <property type="match status" value="1"/>
</dbReference>